<evidence type="ECO:0000313" key="1">
    <source>
        <dbReference type="EMBL" id="HIV10547.1"/>
    </source>
</evidence>
<reference evidence="1" key="1">
    <citation type="submission" date="2020-10" db="EMBL/GenBank/DDBJ databases">
        <authorList>
            <person name="Gilroy R."/>
        </authorList>
    </citation>
    <scope>NUCLEOTIDE SEQUENCE</scope>
    <source>
        <strain evidence="1">1370</strain>
    </source>
</reference>
<gene>
    <name evidence="1" type="ORF">IAD28_02490</name>
</gene>
<evidence type="ECO:0000313" key="2">
    <source>
        <dbReference type="Proteomes" id="UP000823960"/>
    </source>
</evidence>
<sequence length="105" mass="11761">MGLFKRKKDKFALSAKELRRFDGKPIQYAVERIDGSEQVLGKNGGIIVLSDVIVVMCEAHEVFRCRIKGASVAELMSGNGVEISGVDDYTEKVRSVTAHYSYYRK</sequence>
<dbReference type="Proteomes" id="UP000823960">
    <property type="component" value="Unassembled WGS sequence"/>
</dbReference>
<accession>A0A9D1NPS3</accession>
<protein>
    <submittedName>
        <fullName evidence="1">Uncharacterized protein</fullName>
    </submittedName>
</protein>
<organism evidence="1 2">
    <name type="scientific">Candidatus Faeciplasma avium</name>
    <dbReference type="NCBI Taxonomy" id="2840798"/>
    <lineage>
        <taxon>Bacteria</taxon>
        <taxon>Bacillati</taxon>
        <taxon>Bacillota</taxon>
        <taxon>Clostridia</taxon>
        <taxon>Eubacteriales</taxon>
        <taxon>Oscillospiraceae</taxon>
        <taxon>Oscillospiraceae incertae sedis</taxon>
        <taxon>Candidatus Faeciplasma</taxon>
    </lineage>
</organism>
<name>A0A9D1NPS3_9FIRM</name>
<reference evidence="1" key="2">
    <citation type="journal article" date="2021" name="PeerJ">
        <title>Extensive microbial diversity within the chicken gut microbiome revealed by metagenomics and culture.</title>
        <authorList>
            <person name="Gilroy R."/>
            <person name="Ravi A."/>
            <person name="Getino M."/>
            <person name="Pursley I."/>
            <person name="Horton D.L."/>
            <person name="Alikhan N.F."/>
            <person name="Baker D."/>
            <person name="Gharbi K."/>
            <person name="Hall N."/>
            <person name="Watson M."/>
            <person name="Adriaenssens E.M."/>
            <person name="Foster-Nyarko E."/>
            <person name="Jarju S."/>
            <person name="Secka A."/>
            <person name="Antonio M."/>
            <person name="Oren A."/>
            <person name="Chaudhuri R.R."/>
            <person name="La Ragione R."/>
            <person name="Hildebrand F."/>
            <person name="Pallen M.J."/>
        </authorList>
    </citation>
    <scope>NUCLEOTIDE SEQUENCE</scope>
    <source>
        <strain evidence="1">1370</strain>
    </source>
</reference>
<proteinExistence type="predicted"/>
<dbReference type="AlphaFoldDB" id="A0A9D1NPS3"/>
<dbReference type="EMBL" id="DVOL01000034">
    <property type="protein sequence ID" value="HIV10547.1"/>
    <property type="molecule type" value="Genomic_DNA"/>
</dbReference>
<comment type="caution">
    <text evidence="1">The sequence shown here is derived from an EMBL/GenBank/DDBJ whole genome shotgun (WGS) entry which is preliminary data.</text>
</comment>